<protein>
    <submittedName>
        <fullName evidence="1">1591_t:CDS:1</fullName>
    </submittedName>
</protein>
<dbReference type="Proteomes" id="UP000789525">
    <property type="component" value="Unassembled WGS sequence"/>
</dbReference>
<dbReference type="EMBL" id="CAJVPT010006654">
    <property type="protein sequence ID" value="CAG8533206.1"/>
    <property type="molecule type" value="Genomic_DNA"/>
</dbReference>
<organism evidence="1 2">
    <name type="scientific">Acaulospora colombiana</name>
    <dbReference type="NCBI Taxonomy" id="27376"/>
    <lineage>
        <taxon>Eukaryota</taxon>
        <taxon>Fungi</taxon>
        <taxon>Fungi incertae sedis</taxon>
        <taxon>Mucoromycota</taxon>
        <taxon>Glomeromycotina</taxon>
        <taxon>Glomeromycetes</taxon>
        <taxon>Diversisporales</taxon>
        <taxon>Acaulosporaceae</taxon>
        <taxon>Acaulospora</taxon>
    </lineage>
</organism>
<feature type="non-terminal residue" evidence="1">
    <location>
        <position position="1"/>
    </location>
</feature>
<comment type="caution">
    <text evidence="1">The sequence shown here is derived from an EMBL/GenBank/DDBJ whole genome shotgun (WGS) entry which is preliminary data.</text>
</comment>
<evidence type="ECO:0000313" key="2">
    <source>
        <dbReference type="Proteomes" id="UP000789525"/>
    </source>
</evidence>
<sequence length="1116" mass="122757">VSSAESAGSNRSSSQSHSSVSSPIPTFPSGPCTVVQVLQALRTTQDHILHSTAAFIGAAQYHSRASHPASKGYLVALTRDVVDFVRRLLVIADAILGNATVRAGRAREVDMALVYKTRLYVEMNRVVDAVRGLTALRHDDESDAGSSAHGDADGDDEEKGVALKRAHLANKCAGDLVLALKLCLSFRMSKVAGLTGEGGLMIDIPEELSQIGTTRTSTDSQPHFIIPPRKTFTTIPASASTTTTATTPSTTQKSPEIRAFSPRTNERITRTYSRLDRVNGGAVIEESAPSAMSTRARALTTRNPQLSQVGHSGLHKKAISMMGMNSVYRNGAVEARTIQERLRALREERPVQFRQSQSTQFTDDEIPISFEIGSRDEESDRERRPLLMSEPDDSDSREGAVHVDADEPLLEYRRDVRDSQDGTRKPKSIRRSIDEVRLSLERGLTKRPSMNLLEPASPLDGNEEIVDSEDEIIEEEEEPAESPTDTKETPETTTMTPQPDQPPRPAHAPPPKPAHHDGFVVSSNGNIVFNSAGVVVGATLQALVDRITPSDVLCDQQLASYFLLTFRLFATPEELVDAIIYRFKNPMNGTQMPDSADPMVAVSDDQRNKTSDIIHARVINLIKEWTRAHWYPARDIEALPKLIEFFKELASGASPKLTSTAKRMLTSLEEMMAKPKLDAKAGPFADSLDRMRSAGRLRDQQQALNAAAANTTLPPTTPISANPASDATPAPELSKSLLNKLKAKQFASLSPTDFSPIEMARQLTLLECRLYCSVPPEEVLEIGMSGKKTPNVKALSTLSTAITGWVTDLVLKEGLDVKKRVAIIKFFLKVGKECLNLSNFSTPRSIMAALGSTPGISQKHRAVFQEMHDLQDYSRNSARYRERLRRTVAPAVPFLGLILTDVTFTREGNGAHRPSPADSNKMLINFNRYNRLAKILGDMIRLQQPYSLKEIPEVQQYLNFILDPSRMTADEEVLHRRSRLIEPRVEDDNRQAKGTDIFGWASNFGSVRGNPMTVLVAIGILGYSSDSLDSTVREILRKCNDNWLVEDVNEPNLVSTTFHDYGVSNVERAQVRSKGERFNVGAFLEETSPYAWSSLGVGLCLGLSVLGAGWSALAKE</sequence>
<gene>
    <name evidence="1" type="ORF">ACOLOM_LOCUS4159</name>
</gene>
<name>A0ACA9LM70_9GLOM</name>
<evidence type="ECO:0000313" key="1">
    <source>
        <dbReference type="EMBL" id="CAG8533206.1"/>
    </source>
</evidence>
<proteinExistence type="predicted"/>
<accession>A0ACA9LM70</accession>
<keyword evidence="2" id="KW-1185">Reference proteome</keyword>
<reference evidence="1" key="1">
    <citation type="submission" date="2021-06" db="EMBL/GenBank/DDBJ databases">
        <authorList>
            <person name="Kallberg Y."/>
            <person name="Tangrot J."/>
            <person name="Rosling A."/>
        </authorList>
    </citation>
    <scope>NUCLEOTIDE SEQUENCE</scope>
    <source>
        <strain evidence="1">CL356</strain>
    </source>
</reference>